<comment type="function">
    <text evidence="1 13">Essential for recycling GMP and indirectly, cGMP.</text>
</comment>
<dbReference type="GO" id="GO:0005524">
    <property type="term" value="F:ATP binding"/>
    <property type="evidence" value="ECO:0007669"/>
    <property type="project" value="UniProtKB-UniRule"/>
</dbReference>
<dbReference type="Proteomes" id="UP000030125">
    <property type="component" value="Unassembled WGS sequence"/>
</dbReference>
<dbReference type="PANTHER" id="PTHR23117:SF13">
    <property type="entry name" value="GUANYLATE KINASE"/>
    <property type="match status" value="1"/>
</dbReference>
<evidence type="ECO:0000313" key="15">
    <source>
        <dbReference type="EMBL" id="KGN81758.1"/>
    </source>
</evidence>
<dbReference type="InterPro" id="IPR008145">
    <property type="entry name" value="GK/Ca_channel_bsu"/>
</dbReference>
<dbReference type="CDD" id="cd00071">
    <property type="entry name" value="GMPK"/>
    <property type="match status" value="1"/>
</dbReference>
<evidence type="ECO:0000256" key="4">
    <source>
        <dbReference type="ARBA" id="ARBA00012961"/>
    </source>
</evidence>
<dbReference type="InterPro" id="IPR020590">
    <property type="entry name" value="Guanylate_kinase_CS"/>
</dbReference>
<keyword evidence="9 13" id="KW-0418">Kinase</keyword>
<evidence type="ECO:0000256" key="8">
    <source>
        <dbReference type="ARBA" id="ARBA00022741"/>
    </source>
</evidence>
<comment type="catalytic activity">
    <reaction evidence="12 13">
        <text>GMP + ATP = GDP + ADP</text>
        <dbReference type="Rhea" id="RHEA:20780"/>
        <dbReference type="ChEBI" id="CHEBI:30616"/>
        <dbReference type="ChEBI" id="CHEBI:58115"/>
        <dbReference type="ChEBI" id="CHEBI:58189"/>
        <dbReference type="ChEBI" id="CHEBI:456216"/>
        <dbReference type="EC" id="2.7.4.8"/>
    </reaction>
</comment>
<dbReference type="FunFam" id="3.30.63.10:FF:000005">
    <property type="entry name" value="Guanylate kinase"/>
    <property type="match status" value="1"/>
</dbReference>
<dbReference type="Gene3D" id="3.30.63.10">
    <property type="entry name" value="Guanylate Kinase phosphate binding domain"/>
    <property type="match status" value="1"/>
</dbReference>
<keyword evidence="6 13" id="KW-0963">Cytoplasm</keyword>
<evidence type="ECO:0000256" key="13">
    <source>
        <dbReference type="HAMAP-Rule" id="MF_00328"/>
    </source>
</evidence>
<dbReference type="PANTHER" id="PTHR23117">
    <property type="entry name" value="GUANYLATE KINASE-RELATED"/>
    <property type="match status" value="1"/>
</dbReference>
<dbReference type="HAMAP" id="MF_00328">
    <property type="entry name" value="Guanylate_kinase"/>
    <property type="match status" value="1"/>
</dbReference>
<dbReference type="SMART" id="SM00072">
    <property type="entry name" value="GuKc"/>
    <property type="match status" value="1"/>
</dbReference>
<protein>
    <recommendedName>
        <fullName evidence="5 13">Guanylate kinase</fullName>
        <ecNumber evidence="4 13">2.7.4.8</ecNumber>
    </recommendedName>
    <alternativeName>
        <fullName evidence="11 13">GMP kinase</fullName>
    </alternativeName>
</protein>
<evidence type="ECO:0000256" key="1">
    <source>
        <dbReference type="ARBA" id="ARBA00003531"/>
    </source>
</evidence>
<name>A0A0A2ES67_PORCN</name>
<sequence length="189" mass="20937">MKQGKVIIFSAPSGTGKSTIINHLIAQGLPLEFSVSATSRAPRGAEVNGKEYYFLTEEEFRERISEGGFLEYEEVYSGCFYGTLKSEVDDKVSHGKHVILDIDVVGALNVKKVYGEQALTVFIMPPSLNTLRDRLTGRGTDSEEVIEKRLAKAEFEISHAPHFDKTVINDDLSQACGEAFTLINDFINN</sequence>
<feature type="domain" description="Guanylate kinase-like" evidence="14">
    <location>
        <begin position="4"/>
        <end position="184"/>
    </location>
</feature>
<evidence type="ECO:0000256" key="3">
    <source>
        <dbReference type="ARBA" id="ARBA00005790"/>
    </source>
</evidence>
<proteinExistence type="inferred from homology"/>
<evidence type="ECO:0000256" key="11">
    <source>
        <dbReference type="ARBA" id="ARBA00030128"/>
    </source>
</evidence>
<dbReference type="OrthoDB" id="9808150at2"/>
<evidence type="ECO:0000313" key="16">
    <source>
        <dbReference type="Proteomes" id="UP000030125"/>
    </source>
</evidence>
<evidence type="ECO:0000256" key="9">
    <source>
        <dbReference type="ARBA" id="ARBA00022777"/>
    </source>
</evidence>
<dbReference type="Gene3D" id="3.40.50.300">
    <property type="entry name" value="P-loop containing nucleotide triphosphate hydrolases"/>
    <property type="match status" value="1"/>
</dbReference>
<comment type="similarity">
    <text evidence="3 13">Belongs to the guanylate kinase family.</text>
</comment>
<organism evidence="15 16">
    <name type="scientific">Porphyromonas cangingivalis</name>
    <dbReference type="NCBI Taxonomy" id="36874"/>
    <lineage>
        <taxon>Bacteria</taxon>
        <taxon>Pseudomonadati</taxon>
        <taxon>Bacteroidota</taxon>
        <taxon>Bacteroidia</taxon>
        <taxon>Bacteroidales</taxon>
        <taxon>Porphyromonadaceae</taxon>
        <taxon>Porphyromonas</taxon>
    </lineage>
</organism>
<accession>A0A0A2ES67</accession>
<dbReference type="InterPro" id="IPR008144">
    <property type="entry name" value="Guanylate_kin-like_dom"/>
</dbReference>
<comment type="subcellular location">
    <subcellularLocation>
        <location evidence="2 13">Cytoplasm</location>
    </subcellularLocation>
</comment>
<dbReference type="Pfam" id="PF00625">
    <property type="entry name" value="Guanylate_kin"/>
    <property type="match status" value="1"/>
</dbReference>
<dbReference type="NCBIfam" id="TIGR03263">
    <property type="entry name" value="guanyl_kin"/>
    <property type="match status" value="1"/>
</dbReference>
<dbReference type="InterPro" id="IPR017665">
    <property type="entry name" value="Guanylate_kinase"/>
</dbReference>
<dbReference type="GO" id="GO:0005829">
    <property type="term" value="C:cytosol"/>
    <property type="evidence" value="ECO:0007669"/>
    <property type="project" value="TreeGrafter"/>
</dbReference>
<dbReference type="SUPFAM" id="SSF52540">
    <property type="entry name" value="P-loop containing nucleoside triphosphate hydrolases"/>
    <property type="match status" value="1"/>
</dbReference>
<evidence type="ECO:0000256" key="10">
    <source>
        <dbReference type="ARBA" id="ARBA00022840"/>
    </source>
</evidence>
<evidence type="ECO:0000256" key="7">
    <source>
        <dbReference type="ARBA" id="ARBA00022679"/>
    </source>
</evidence>
<dbReference type="GO" id="GO:0004385">
    <property type="term" value="F:GMP kinase activity"/>
    <property type="evidence" value="ECO:0007669"/>
    <property type="project" value="UniProtKB-UniRule"/>
</dbReference>
<keyword evidence="8 13" id="KW-0547">Nucleotide-binding</keyword>
<evidence type="ECO:0000256" key="6">
    <source>
        <dbReference type="ARBA" id="ARBA00022490"/>
    </source>
</evidence>
<evidence type="ECO:0000259" key="14">
    <source>
        <dbReference type="PROSITE" id="PS50052"/>
    </source>
</evidence>
<dbReference type="STRING" id="36874.HQ34_04320"/>
<dbReference type="InterPro" id="IPR027417">
    <property type="entry name" value="P-loop_NTPase"/>
</dbReference>
<dbReference type="AlphaFoldDB" id="A0A0A2ES67"/>
<dbReference type="EC" id="2.7.4.8" evidence="4 13"/>
<evidence type="ECO:0000256" key="12">
    <source>
        <dbReference type="ARBA" id="ARBA00048594"/>
    </source>
</evidence>
<keyword evidence="16" id="KW-1185">Reference proteome</keyword>
<evidence type="ECO:0000256" key="2">
    <source>
        <dbReference type="ARBA" id="ARBA00004496"/>
    </source>
</evidence>
<dbReference type="eggNOG" id="COG0194">
    <property type="taxonomic scope" value="Bacteria"/>
</dbReference>
<dbReference type="EMBL" id="JQJD01000023">
    <property type="protein sequence ID" value="KGN81758.1"/>
    <property type="molecule type" value="Genomic_DNA"/>
</dbReference>
<keyword evidence="7 13" id="KW-0808">Transferase</keyword>
<gene>
    <name evidence="13" type="primary">gmk</name>
    <name evidence="15" type="ORF">HQ35_03720</name>
</gene>
<dbReference type="RefSeq" id="WP_036851143.1">
    <property type="nucleotide sequence ID" value="NZ_JQJD01000023.1"/>
</dbReference>
<reference evidence="15 16" key="1">
    <citation type="submission" date="2014-08" db="EMBL/GenBank/DDBJ databases">
        <title>Porphyromonas cangingivalis strain:COT-109_OH1386 Genome sequencing.</title>
        <authorList>
            <person name="Wallis C."/>
            <person name="Deusch O."/>
            <person name="O'Flynn C."/>
            <person name="Davis I."/>
            <person name="Jospin G."/>
            <person name="Darling A.E."/>
            <person name="Coil D.A."/>
            <person name="Alexiev A."/>
            <person name="Horsfall A."/>
            <person name="Kirkwood N."/>
            <person name="Harris S."/>
            <person name="Eisen J.A."/>
        </authorList>
    </citation>
    <scope>NUCLEOTIDE SEQUENCE [LARGE SCALE GENOMIC DNA]</scope>
    <source>
        <strain evidence="16">COT-109 OH1386</strain>
    </source>
</reference>
<keyword evidence="10 13" id="KW-0067">ATP-binding</keyword>
<comment type="caution">
    <text evidence="15">The sequence shown here is derived from an EMBL/GenBank/DDBJ whole genome shotgun (WGS) entry which is preliminary data.</text>
</comment>
<evidence type="ECO:0000256" key="5">
    <source>
        <dbReference type="ARBA" id="ARBA00016296"/>
    </source>
</evidence>
<dbReference type="PROSITE" id="PS00856">
    <property type="entry name" value="GUANYLATE_KINASE_1"/>
    <property type="match status" value="1"/>
</dbReference>
<feature type="binding site" evidence="13">
    <location>
        <begin position="11"/>
        <end position="18"/>
    </location>
    <ligand>
        <name>ATP</name>
        <dbReference type="ChEBI" id="CHEBI:30616"/>
    </ligand>
</feature>
<dbReference type="PROSITE" id="PS50052">
    <property type="entry name" value="GUANYLATE_KINASE_2"/>
    <property type="match status" value="1"/>
</dbReference>